<dbReference type="AlphaFoldDB" id="A0A2L0EP12"/>
<keyword evidence="3 6" id="KW-0285">Flavoprotein</keyword>
<dbReference type="Proteomes" id="UP000238348">
    <property type="component" value="Chromosome"/>
</dbReference>
<dbReference type="InterPro" id="IPR006091">
    <property type="entry name" value="Acyl-CoA_Oxase/DH_mid-dom"/>
</dbReference>
<evidence type="ECO:0000256" key="3">
    <source>
        <dbReference type="ARBA" id="ARBA00022630"/>
    </source>
</evidence>
<accession>A0A2L0EP12</accession>
<evidence type="ECO:0000256" key="6">
    <source>
        <dbReference type="RuleBase" id="RU362125"/>
    </source>
</evidence>
<keyword evidence="4 6" id="KW-0274">FAD</keyword>
<protein>
    <submittedName>
        <fullName evidence="10">Acyl-CoA dehydrogenase</fullName>
    </submittedName>
</protein>
<dbReference type="GO" id="GO:0003995">
    <property type="term" value="F:acyl-CoA dehydrogenase activity"/>
    <property type="evidence" value="ECO:0007669"/>
    <property type="project" value="InterPro"/>
</dbReference>
<evidence type="ECO:0000313" key="10">
    <source>
        <dbReference type="EMBL" id="AUX41020.1"/>
    </source>
</evidence>
<sequence>MKRLTLSSDDLAVFFEDRHAALAARLTPEALAPLAGARDPAALARCMGEPLGLYAHLVPEALGGAPAGRPEHPSHVDVRSLVLVREALGQVAPLADAIFAVQGLGAYPIVLAGSDAQRRAILPGVLSGRRVGAFALTEPEAGSDVASLRTQARRDGDGWVLDGEKVLISNVPLAHHAVVFARAGAAPEGGGPAGDQGAGRRGITAFLVDLDAPGVSAEPLPMSVPHPIGRLRFEGCRVPDSARLGDVGGGFRLAMQTLDAFRISVGAAANGMAARALREAIARVTRRRQFGVPLSEQQMVRAYLAEMATELDAARLLVARAAHKRDTAADAGGAGGAGARVSTEAAMAKMFATEAAQRIIDRAVQLHGGMGVIEGTEVERLYREIRPLRIYEGTTEIQKLIIAKGILERAAAEIAAEEPAPDRAR</sequence>
<dbReference type="SUPFAM" id="SSF47203">
    <property type="entry name" value="Acyl-CoA dehydrogenase C-terminal domain-like"/>
    <property type="match status" value="1"/>
</dbReference>
<dbReference type="Pfam" id="PF00441">
    <property type="entry name" value="Acyl-CoA_dh_1"/>
    <property type="match status" value="1"/>
</dbReference>
<dbReference type="FunFam" id="1.20.140.10:FF:000001">
    <property type="entry name" value="Acyl-CoA dehydrogenase"/>
    <property type="match status" value="1"/>
</dbReference>
<dbReference type="Pfam" id="PF02770">
    <property type="entry name" value="Acyl-CoA_dh_M"/>
    <property type="match status" value="1"/>
</dbReference>
<dbReference type="InterPro" id="IPR036250">
    <property type="entry name" value="AcylCo_DH-like_C"/>
</dbReference>
<dbReference type="Gene3D" id="1.10.540.10">
    <property type="entry name" value="Acyl-CoA dehydrogenase/oxidase, N-terminal domain"/>
    <property type="match status" value="1"/>
</dbReference>
<gene>
    <name evidence="10" type="primary">fadE</name>
    <name evidence="10" type="ORF">SOCE26_024240</name>
</gene>
<dbReference type="EMBL" id="CP012673">
    <property type="protein sequence ID" value="AUX41020.1"/>
    <property type="molecule type" value="Genomic_DNA"/>
</dbReference>
<evidence type="ECO:0000259" key="8">
    <source>
        <dbReference type="Pfam" id="PF02770"/>
    </source>
</evidence>
<name>A0A2L0EP12_SORCE</name>
<evidence type="ECO:0000259" key="7">
    <source>
        <dbReference type="Pfam" id="PF00441"/>
    </source>
</evidence>
<feature type="domain" description="Acyl-CoA dehydrogenase/oxidase N-terminal" evidence="9">
    <location>
        <begin position="24"/>
        <end position="128"/>
    </location>
</feature>
<dbReference type="InterPro" id="IPR037069">
    <property type="entry name" value="AcylCoA_DH/ox_N_sf"/>
</dbReference>
<dbReference type="Pfam" id="PF02771">
    <property type="entry name" value="Acyl-CoA_dh_N"/>
    <property type="match status" value="1"/>
</dbReference>
<dbReference type="PROSITE" id="PS00072">
    <property type="entry name" value="ACYL_COA_DH_1"/>
    <property type="match status" value="1"/>
</dbReference>
<evidence type="ECO:0000313" key="11">
    <source>
        <dbReference type="Proteomes" id="UP000238348"/>
    </source>
</evidence>
<dbReference type="InterPro" id="IPR046373">
    <property type="entry name" value="Acyl-CoA_Oxase/DH_mid-dom_sf"/>
</dbReference>
<dbReference type="InterPro" id="IPR009075">
    <property type="entry name" value="AcylCo_DH/oxidase_C"/>
</dbReference>
<evidence type="ECO:0000256" key="4">
    <source>
        <dbReference type="ARBA" id="ARBA00022827"/>
    </source>
</evidence>
<evidence type="ECO:0000259" key="9">
    <source>
        <dbReference type="Pfam" id="PF02771"/>
    </source>
</evidence>
<dbReference type="Gene3D" id="2.40.110.10">
    <property type="entry name" value="Butyryl-CoA Dehydrogenase, subunit A, domain 2"/>
    <property type="match status" value="1"/>
</dbReference>
<dbReference type="InterPro" id="IPR013786">
    <property type="entry name" value="AcylCoA_DH/ox_N"/>
</dbReference>
<feature type="domain" description="Acyl-CoA oxidase/dehydrogenase middle" evidence="8">
    <location>
        <begin position="133"/>
        <end position="235"/>
    </location>
</feature>
<dbReference type="PANTHER" id="PTHR43884:SF22">
    <property type="entry name" value="BLR3437 PROTEIN"/>
    <property type="match status" value="1"/>
</dbReference>
<keyword evidence="5 6" id="KW-0560">Oxidoreductase</keyword>
<dbReference type="Gene3D" id="1.20.140.10">
    <property type="entry name" value="Butyryl-CoA Dehydrogenase, subunit A, domain 3"/>
    <property type="match status" value="1"/>
</dbReference>
<comment type="similarity">
    <text evidence="2 6">Belongs to the acyl-CoA dehydrogenase family.</text>
</comment>
<comment type="cofactor">
    <cofactor evidence="1 6">
        <name>FAD</name>
        <dbReference type="ChEBI" id="CHEBI:57692"/>
    </cofactor>
</comment>
<dbReference type="SUPFAM" id="SSF56645">
    <property type="entry name" value="Acyl-CoA dehydrogenase NM domain-like"/>
    <property type="match status" value="1"/>
</dbReference>
<evidence type="ECO:0000256" key="1">
    <source>
        <dbReference type="ARBA" id="ARBA00001974"/>
    </source>
</evidence>
<reference evidence="10 11" key="1">
    <citation type="submission" date="2015-09" db="EMBL/GenBank/DDBJ databases">
        <title>Sorangium comparison.</title>
        <authorList>
            <person name="Zaburannyi N."/>
            <person name="Bunk B."/>
            <person name="Overmann J."/>
            <person name="Mueller R."/>
        </authorList>
    </citation>
    <scope>NUCLEOTIDE SEQUENCE [LARGE SCALE GENOMIC DNA]</scope>
    <source>
        <strain evidence="10 11">So ce26</strain>
    </source>
</reference>
<dbReference type="GO" id="GO:0050660">
    <property type="term" value="F:flavin adenine dinucleotide binding"/>
    <property type="evidence" value="ECO:0007669"/>
    <property type="project" value="InterPro"/>
</dbReference>
<feature type="domain" description="Acyl-CoA dehydrogenase/oxidase C-terminal" evidence="7">
    <location>
        <begin position="248"/>
        <end position="407"/>
    </location>
</feature>
<dbReference type="InterPro" id="IPR009100">
    <property type="entry name" value="AcylCoA_DH/oxidase_NM_dom_sf"/>
</dbReference>
<dbReference type="PANTHER" id="PTHR43884">
    <property type="entry name" value="ACYL-COA DEHYDROGENASE"/>
    <property type="match status" value="1"/>
</dbReference>
<evidence type="ECO:0000256" key="2">
    <source>
        <dbReference type="ARBA" id="ARBA00009347"/>
    </source>
</evidence>
<dbReference type="OrthoDB" id="5510711at2"/>
<proteinExistence type="inferred from homology"/>
<organism evidence="10 11">
    <name type="scientific">Sorangium cellulosum</name>
    <name type="common">Polyangium cellulosum</name>
    <dbReference type="NCBI Taxonomy" id="56"/>
    <lineage>
        <taxon>Bacteria</taxon>
        <taxon>Pseudomonadati</taxon>
        <taxon>Myxococcota</taxon>
        <taxon>Polyangia</taxon>
        <taxon>Polyangiales</taxon>
        <taxon>Polyangiaceae</taxon>
        <taxon>Sorangium</taxon>
    </lineage>
</organism>
<evidence type="ECO:0000256" key="5">
    <source>
        <dbReference type="ARBA" id="ARBA00023002"/>
    </source>
</evidence>
<dbReference type="RefSeq" id="WP_104978753.1">
    <property type="nucleotide sequence ID" value="NZ_CP012673.1"/>
</dbReference>
<dbReference type="InterPro" id="IPR006089">
    <property type="entry name" value="Acyl-CoA_DH_CS"/>
</dbReference>